<keyword evidence="3" id="KW-1185">Reference proteome</keyword>
<gene>
    <name evidence="2" type="ORF">BDV41DRAFT_566939</name>
</gene>
<feature type="region of interest" description="Disordered" evidence="1">
    <location>
        <begin position="1"/>
        <end position="25"/>
    </location>
</feature>
<proteinExistence type="predicted"/>
<name>A0A5N6VN65_9EURO</name>
<organism evidence="2 3">
    <name type="scientific">Aspergillus transmontanensis</name>
    <dbReference type="NCBI Taxonomy" id="1034304"/>
    <lineage>
        <taxon>Eukaryota</taxon>
        <taxon>Fungi</taxon>
        <taxon>Dikarya</taxon>
        <taxon>Ascomycota</taxon>
        <taxon>Pezizomycotina</taxon>
        <taxon>Eurotiomycetes</taxon>
        <taxon>Eurotiomycetidae</taxon>
        <taxon>Eurotiales</taxon>
        <taxon>Aspergillaceae</taxon>
        <taxon>Aspergillus</taxon>
        <taxon>Aspergillus subgen. Circumdati</taxon>
    </lineage>
</organism>
<evidence type="ECO:0000256" key="1">
    <source>
        <dbReference type="SAM" id="MobiDB-lite"/>
    </source>
</evidence>
<evidence type="ECO:0000313" key="2">
    <source>
        <dbReference type="EMBL" id="KAE8310024.1"/>
    </source>
</evidence>
<sequence length="206" mass="23467">MKRNNCTNSTDRRNKGTSLAGAFAGRSTRSHLGVDAISPGNEHSDSRSCCPRTTIRRRRLVHGHHEADEDELAIFRPKPRGAHTKIWRQEILISRYDSGVLCDAISAMRKLEHNVHQEESSVLQLTMLLSLIRFSVAMIVFLSFERWAFSPRNISASIAPDENVASKSIFQWLLSNIKMDQTSDQVVRSLIVSFQLRLFFLTVIRM</sequence>
<dbReference type="EMBL" id="ML738359">
    <property type="protein sequence ID" value="KAE8310024.1"/>
    <property type="molecule type" value="Genomic_DNA"/>
</dbReference>
<accession>A0A5N6VN65</accession>
<dbReference type="AlphaFoldDB" id="A0A5N6VN65"/>
<reference evidence="3" key="1">
    <citation type="submission" date="2019-04" db="EMBL/GenBank/DDBJ databases">
        <title>Friends and foes A comparative genomics studyof 23 Aspergillus species from section Flavi.</title>
        <authorList>
            <consortium name="DOE Joint Genome Institute"/>
            <person name="Kjaerbolling I."/>
            <person name="Vesth T."/>
            <person name="Frisvad J.C."/>
            <person name="Nybo J.L."/>
            <person name="Theobald S."/>
            <person name="Kildgaard S."/>
            <person name="Isbrandt T."/>
            <person name="Kuo A."/>
            <person name="Sato A."/>
            <person name="Lyhne E.K."/>
            <person name="Kogle M.E."/>
            <person name="Wiebenga A."/>
            <person name="Kun R.S."/>
            <person name="Lubbers R.J."/>
            <person name="Makela M.R."/>
            <person name="Barry K."/>
            <person name="Chovatia M."/>
            <person name="Clum A."/>
            <person name="Daum C."/>
            <person name="Haridas S."/>
            <person name="He G."/>
            <person name="LaButti K."/>
            <person name="Lipzen A."/>
            <person name="Mondo S."/>
            <person name="Riley R."/>
            <person name="Salamov A."/>
            <person name="Simmons B.A."/>
            <person name="Magnuson J.K."/>
            <person name="Henrissat B."/>
            <person name="Mortensen U.H."/>
            <person name="Larsen T.O."/>
            <person name="Devries R.P."/>
            <person name="Grigoriev I.V."/>
            <person name="Machida M."/>
            <person name="Baker S.E."/>
            <person name="Andersen M.R."/>
        </authorList>
    </citation>
    <scope>NUCLEOTIDE SEQUENCE [LARGE SCALE GENOMIC DNA]</scope>
    <source>
        <strain evidence="3">CBS 130015</strain>
    </source>
</reference>
<protein>
    <submittedName>
        <fullName evidence="2">Uncharacterized protein</fullName>
    </submittedName>
</protein>
<evidence type="ECO:0000313" key="3">
    <source>
        <dbReference type="Proteomes" id="UP000325433"/>
    </source>
</evidence>
<dbReference type="Proteomes" id="UP000325433">
    <property type="component" value="Unassembled WGS sequence"/>
</dbReference>